<evidence type="ECO:0000256" key="5">
    <source>
        <dbReference type="ARBA" id="ARBA00022692"/>
    </source>
</evidence>
<keyword evidence="8 13" id="KW-0472">Membrane</keyword>
<evidence type="ECO:0000256" key="9">
    <source>
        <dbReference type="ARBA" id="ARBA00023209"/>
    </source>
</evidence>
<dbReference type="Gene3D" id="1.20.120.1760">
    <property type="match status" value="1"/>
</dbReference>
<sequence>MFPVNVPNVLTLLRILLVPVLVVALLGETPNGDLLAAAVFAVASLTDMLDGYLARSRNAITTFGKLMDPIADKLLVIAALVSLVSLGRVAAWVAMVVIAREFAVTALRMAATSQGVVISASFFGKLKTCFQIAMVMALILAGSALWVDLLVYATVAVTVASGADYFFGLRRTLGARDRAKAKAAERAASRGGAEGA</sequence>
<evidence type="ECO:0000256" key="7">
    <source>
        <dbReference type="ARBA" id="ARBA00023098"/>
    </source>
</evidence>
<reference evidence="14 15" key="1">
    <citation type="submission" date="2020-08" db="EMBL/GenBank/DDBJ databases">
        <title>Genomic Encyclopedia of Archaeal and Bacterial Type Strains, Phase II (KMG-II): from individual species to whole genera.</title>
        <authorList>
            <person name="Goeker M."/>
        </authorList>
    </citation>
    <scope>NUCLEOTIDE SEQUENCE [LARGE SCALE GENOMIC DNA]</scope>
    <source>
        <strain evidence="14 15">DSM 23288</strain>
    </source>
</reference>
<dbReference type="RefSeq" id="WP_183339914.1">
    <property type="nucleotide sequence ID" value="NZ_JACHNU010000001.1"/>
</dbReference>
<feature type="transmembrane region" description="Helical" evidence="13">
    <location>
        <begin position="34"/>
        <end position="54"/>
    </location>
</feature>
<feature type="transmembrane region" description="Helical" evidence="13">
    <location>
        <begin position="128"/>
        <end position="146"/>
    </location>
</feature>
<evidence type="ECO:0000256" key="1">
    <source>
        <dbReference type="ARBA" id="ARBA00004141"/>
    </source>
</evidence>
<dbReference type="GO" id="GO:0046474">
    <property type="term" value="P:glycerophospholipid biosynthetic process"/>
    <property type="evidence" value="ECO:0007669"/>
    <property type="project" value="TreeGrafter"/>
</dbReference>
<comment type="similarity">
    <text evidence="2 12">Belongs to the CDP-alcohol phosphatidyltransferase class-I family.</text>
</comment>
<evidence type="ECO:0000256" key="2">
    <source>
        <dbReference type="ARBA" id="ARBA00010441"/>
    </source>
</evidence>
<dbReference type="InterPro" id="IPR043130">
    <property type="entry name" value="CDP-OH_PTrfase_TM_dom"/>
</dbReference>
<dbReference type="AlphaFoldDB" id="A0A840I9L8"/>
<dbReference type="PIRSF" id="PIRSF000847">
    <property type="entry name" value="Phos_ph_gly_syn"/>
    <property type="match status" value="1"/>
</dbReference>
<comment type="subcellular location">
    <subcellularLocation>
        <location evidence="1">Membrane</location>
        <topology evidence="1">Multi-pass membrane protein</topology>
    </subcellularLocation>
</comment>
<evidence type="ECO:0000256" key="4">
    <source>
        <dbReference type="ARBA" id="ARBA00022679"/>
    </source>
</evidence>
<name>A0A840I9L8_9ACTN</name>
<keyword evidence="9" id="KW-0594">Phospholipid biosynthesis</keyword>
<keyword evidence="6 13" id="KW-1133">Transmembrane helix</keyword>
<keyword evidence="10" id="KW-1208">Phospholipid metabolism</keyword>
<keyword evidence="7" id="KW-0443">Lipid metabolism</keyword>
<keyword evidence="15" id="KW-1185">Reference proteome</keyword>
<evidence type="ECO:0000256" key="10">
    <source>
        <dbReference type="ARBA" id="ARBA00023264"/>
    </source>
</evidence>
<feature type="transmembrane region" description="Helical" evidence="13">
    <location>
        <begin position="152"/>
        <end position="169"/>
    </location>
</feature>
<proteinExistence type="inferred from homology"/>
<evidence type="ECO:0000313" key="15">
    <source>
        <dbReference type="Proteomes" id="UP000585272"/>
    </source>
</evidence>
<dbReference type="EMBL" id="JACHNU010000001">
    <property type="protein sequence ID" value="MBB4661609.1"/>
    <property type="molecule type" value="Genomic_DNA"/>
</dbReference>
<accession>A0A840I9L8</accession>
<evidence type="ECO:0000256" key="11">
    <source>
        <dbReference type="NCBIfam" id="TIGR00560"/>
    </source>
</evidence>
<dbReference type="Pfam" id="PF01066">
    <property type="entry name" value="CDP-OH_P_transf"/>
    <property type="match status" value="1"/>
</dbReference>
<keyword evidence="4 12" id="KW-0808">Transferase</keyword>
<feature type="transmembrane region" description="Helical" evidence="13">
    <location>
        <begin position="6"/>
        <end position="27"/>
    </location>
</feature>
<evidence type="ECO:0000313" key="14">
    <source>
        <dbReference type="EMBL" id="MBB4661609.1"/>
    </source>
</evidence>
<comment type="caution">
    <text evidence="14">The sequence shown here is derived from an EMBL/GenBank/DDBJ whole genome shotgun (WGS) entry which is preliminary data.</text>
</comment>
<dbReference type="GO" id="GO:0016020">
    <property type="term" value="C:membrane"/>
    <property type="evidence" value="ECO:0007669"/>
    <property type="project" value="UniProtKB-SubCell"/>
</dbReference>
<gene>
    <name evidence="14" type="ORF">BDZ31_001182</name>
</gene>
<dbReference type="PROSITE" id="PS00379">
    <property type="entry name" value="CDP_ALCOHOL_P_TRANSF"/>
    <property type="match status" value="1"/>
</dbReference>
<organism evidence="14 15">
    <name type="scientific">Conexibacter arvalis</name>
    <dbReference type="NCBI Taxonomy" id="912552"/>
    <lineage>
        <taxon>Bacteria</taxon>
        <taxon>Bacillati</taxon>
        <taxon>Actinomycetota</taxon>
        <taxon>Thermoleophilia</taxon>
        <taxon>Solirubrobacterales</taxon>
        <taxon>Conexibacteraceae</taxon>
        <taxon>Conexibacter</taxon>
    </lineage>
</organism>
<dbReference type="InterPro" id="IPR004570">
    <property type="entry name" value="Phosphatidylglycerol_P_synth"/>
</dbReference>
<dbReference type="InterPro" id="IPR050324">
    <property type="entry name" value="CDP-alcohol_PTase-I"/>
</dbReference>
<protein>
    <recommendedName>
        <fullName evidence="11">CDP-diacylglycerol--glycerol-3-phosphate 3-phosphatidyltransferase</fullName>
        <ecNumber evidence="11">2.7.8.5</ecNumber>
    </recommendedName>
</protein>
<evidence type="ECO:0000256" key="3">
    <source>
        <dbReference type="ARBA" id="ARBA00022516"/>
    </source>
</evidence>
<dbReference type="PANTHER" id="PTHR14269:SF62">
    <property type="entry name" value="CDP-DIACYLGLYCEROL--GLYCEROL-3-PHOSPHATE 3-PHOSPHATIDYLTRANSFERASE 1, CHLOROPLASTIC"/>
    <property type="match status" value="1"/>
</dbReference>
<evidence type="ECO:0000256" key="8">
    <source>
        <dbReference type="ARBA" id="ARBA00023136"/>
    </source>
</evidence>
<dbReference type="UniPathway" id="UPA00085"/>
<feature type="transmembrane region" description="Helical" evidence="13">
    <location>
        <begin position="74"/>
        <end position="99"/>
    </location>
</feature>
<dbReference type="NCBIfam" id="TIGR00560">
    <property type="entry name" value="pgsA"/>
    <property type="match status" value="1"/>
</dbReference>
<dbReference type="Proteomes" id="UP000585272">
    <property type="component" value="Unassembled WGS sequence"/>
</dbReference>
<keyword evidence="5 13" id="KW-0812">Transmembrane</keyword>
<dbReference type="InterPro" id="IPR048254">
    <property type="entry name" value="CDP_ALCOHOL_P_TRANSF_CS"/>
</dbReference>
<evidence type="ECO:0000256" key="6">
    <source>
        <dbReference type="ARBA" id="ARBA00022989"/>
    </source>
</evidence>
<dbReference type="PANTHER" id="PTHR14269">
    <property type="entry name" value="CDP-DIACYLGLYCEROL--GLYCEROL-3-PHOSPHATE 3-PHOSPHATIDYLTRANSFERASE-RELATED"/>
    <property type="match status" value="1"/>
</dbReference>
<keyword evidence="3" id="KW-0444">Lipid biosynthesis</keyword>
<dbReference type="GO" id="GO:0008444">
    <property type="term" value="F:CDP-diacylglycerol-glycerol-3-phosphate 3-phosphatidyltransferase activity"/>
    <property type="evidence" value="ECO:0007669"/>
    <property type="project" value="UniProtKB-UniRule"/>
</dbReference>
<dbReference type="InterPro" id="IPR000462">
    <property type="entry name" value="CDP-OH_P_trans"/>
</dbReference>
<evidence type="ECO:0000256" key="12">
    <source>
        <dbReference type="RuleBase" id="RU003750"/>
    </source>
</evidence>
<evidence type="ECO:0000256" key="13">
    <source>
        <dbReference type="SAM" id="Phobius"/>
    </source>
</evidence>
<dbReference type="EC" id="2.7.8.5" evidence="11"/>